<keyword evidence="7 8" id="KW-0472">Membrane</keyword>
<dbReference type="Pfam" id="PF06146">
    <property type="entry name" value="PsiE"/>
    <property type="match status" value="1"/>
</dbReference>
<dbReference type="RefSeq" id="WP_381442561.1">
    <property type="nucleotide sequence ID" value="NZ_JBHSNP010000009.1"/>
</dbReference>
<dbReference type="InterPro" id="IPR009315">
    <property type="entry name" value="P_starv_induced_PsiE"/>
</dbReference>
<dbReference type="NCBIfam" id="NF002765">
    <property type="entry name" value="PRK02833.1-3"/>
    <property type="match status" value="1"/>
</dbReference>
<sequence length="148" mass="17738">MCLIKKKYTQILQIFPTSVQVFLNIMLVVLAIILSVVLIKELFVFAQLLIVGDHTDYQTYLANILIFFLYFEFIAMIVKYFKENYHFPLRYFIYIGITAMVRLVIVDHSHPLHTLIYTFVILLLIIGYFIINMTPRDRPDSKWYFRER</sequence>
<evidence type="ECO:0000256" key="2">
    <source>
        <dbReference type="ARBA" id="ARBA00005632"/>
    </source>
</evidence>
<feature type="transmembrane region" description="Helical" evidence="8">
    <location>
        <begin position="112"/>
        <end position="131"/>
    </location>
</feature>
<protein>
    <recommendedName>
        <fullName evidence="3">Protein PsiE</fullName>
    </recommendedName>
</protein>
<gene>
    <name evidence="9" type="primary">psiE</name>
    <name evidence="9" type="ORF">ACFPTP_04460</name>
</gene>
<feature type="transmembrane region" description="Helical" evidence="8">
    <location>
        <begin position="21"/>
        <end position="39"/>
    </location>
</feature>
<dbReference type="PIRSF" id="PIRSF029598">
    <property type="entry name" value="PsiE"/>
    <property type="match status" value="1"/>
</dbReference>
<keyword evidence="4" id="KW-1003">Cell membrane</keyword>
<comment type="subcellular location">
    <subcellularLocation>
        <location evidence="1">Cell inner membrane</location>
        <topology evidence="1">Multi-pass membrane protein</topology>
    </subcellularLocation>
</comment>
<dbReference type="Proteomes" id="UP001596071">
    <property type="component" value="Unassembled WGS sequence"/>
</dbReference>
<keyword evidence="6 8" id="KW-1133">Transmembrane helix</keyword>
<evidence type="ECO:0000256" key="8">
    <source>
        <dbReference type="SAM" id="Phobius"/>
    </source>
</evidence>
<reference evidence="10" key="1">
    <citation type="journal article" date="2019" name="Int. J. Syst. Evol. Microbiol.">
        <title>The Global Catalogue of Microorganisms (GCM) 10K type strain sequencing project: providing services to taxonomists for standard genome sequencing and annotation.</title>
        <authorList>
            <consortium name="The Broad Institute Genomics Platform"/>
            <consortium name="The Broad Institute Genome Sequencing Center for Infectious Disease"/>
            <person name="Wu L."/>
            <person name="Ma J."/>
        </authorList>
    </citation>
    <scope>NUCLEOTIDE SEQUENCE [LARGE SCALE GENOMIC DNA]</scope>
    <source>
        <strain evidence="10">KACC 11299</strain>
    </source>
</reference>
<evidence type="ECO:0000256" key="7">
    <source>
        <dbReference type="ARBA" id="ARBA00023136"/>
    </source>
</evidence>
<dbReference type="PANTHER" id="PTHR37819:SF1">
    <property type="entry name" value="PROTEIN PSIE"/>
    <property type="match status" value="1"/>
</dbReference>
<keyword evidence="10" id="KW-1185">Reference proteome</keyword>
<evidence type="ECO:0000313" key="9">
    <source>
        <dbReference type="EMBL" id="MFC5602464.1"/>
    </source>
</evidence>
<comment type="similarity">
    <text evidence="2">Belongs to the PsiE family.</text>
</comment>
<proteinExistence type="inferred from homology"/>
<keyword evidence="5 8" id="KW-0812">Transmembrane</keyword>
<feature type="transmembrane region" description="Helical" evidence="8">
    <location>
        <begin position="88"/>
        <end position="106"/>
    </location>
</feature>
<accession>A0ABW0TVT3</accession>
<name>A0ABW0TVT3_9BACL</name>
<evidence type="ECO:0000256" key="4">
    <source>
        <dbReference type="ARBA" id="ARBA00022475"/>
    </source>
</evidence>
<evidence type="ECO:0000256" key="6">
    <source>
        <dbReference type="ARBA" id="ARBA00022989"/>
    </source>
</evidence>
<organism evidence="9 10">
    <name type="scientific">Sporosarcina koreensis</name>
    <dbReference type="NCBI Taxonomy" id="334735"/>
    <lineage>
        <taxon>Bacteria</taxon>
        <taxon>Bacillati</taxon>
        <taxon>Bacillota</taxon>
        <taxon>Bacilli</taxon>
        <taxon>Bacillales</taxon>
        <taxon>Caryophanaceae</taxon>
        <taxon>Sporosarcina</taxon>
    </lineage>
</organism>
<dbReference type="InterPro" id="IPR020948">
    <property type="entry name" value="P_starv_induced_PsiE-like"/>
</dbReference>
<feature type="transmembrane region" description="Helical" evidence="8">
    <location>
        <begin position="59"/>
        <end position="81"/>
    </location>
</feature>
<evidence type="ECO:0000313" key="10">
    <source>
        <dbReference type="Proteomes" id="UP001596071"/>
    </source>
</evidence>
<dbReference type="EMBL" id="JBHSNP010000009">
    <property type="protein sequence ID" value="MFC5602464.1"/>
    <property type="molecule type" value="Genomic_DNA"/>
</dbReference>
<evidence type="ECO:0000256" key="3">
    <source>
        <dbReference type="ARBA" id="ARBA00021903"/>
    </source>
</evidence>
<comment type="caution">
    <text evidence="9">The sequence shown here is derived from an EMBL/GenBank/DDBJ whole genome shotgun (WGS) entry which is preliminary data.</text>
</comment>
<evidence type="ECO:0000256" key="5">
    <source>
        <dbReference type="ARBA" id="ARBA00022692"/>
    </source>
</evidence>
<evidence type="ECO:0000256" key="1">
    <source>
        <dbReference type="ARBA" id="ARBA00004429"/>
    </source>
</evidence>
<dbReference type="PANTHER" id="PTHR37819">
    <property type="entry name" value="PROTEIN PSIE"/>
    <property type="match status" value="1"/>
</dbReference>